<organism evidence="1 2">
    <name type="scientific">Solitalea canadensis (strain ATCC 29591 / DSM 3403 / JCM 21819 / LMG 8368 / NBRC 15130 / NCIMB 12057 / USAM 9D)</name>
    <name type="common">Flexibacter canadensis</name>
    <dbReference type="NCBI Taxonomy" id="929556"/>
    <lineage>
        <taxon>Bacteria</taxon>
        <taxon>Pseudomonadati</taxon>
        <taxon>Bacteroidota</taxon>
        <taxon>Sphingobacteriia</taxon>
        <taxon>Sphingobacteriales</taxon>
        <taxon>Sphingobacteriaceae</taxon>
        <taxon>Solitalea</taxon>
    </lineage>
</organism>
<sequence length="243" mass="28254">MDRIEHLITIYNSFQNDENFVRNKIEEDPANDYFFVPALEGTNIVFAVHSIFIENDIDKAKLFFSNSASASEYMSIKYDRHIMDTGIEEMSYALLSDNVSLINRYALLKNKVNNVNFIGFQMPNAMQNILLNDFDKLDVNIDSIQKQIKYRRYRWYEPIVDVFQGFKTKDEALIKSGLLGLLKTHNKRNKSELICKFLSTDTAGLCKLAWRCGYEIDLGSPLVPIELMPIRPLTEYQTYNFLI</sequence>
<gene>
    <name evidence="1" type="ordered locus">Solca_0949</name>
</gene>
<dbReference type="Pfam" id="PF15575">
    <property type="entry name" value="Imm49"/>
    <property type="match status" value="1"/>
</dbReference>
<dbReference type="Proteomes" id="UP000007590">
    <property type="component" value="Chromosome"/>
</dbReference>
<name>H8KV61_SOLCM</name>
<dbReference type="EMBL" id="CP003349">
    <property type="protein sequence ID" value="AFD06061.1"/>
    <property type="molecule type" value="Genomic_DNA"/>
</dbReference>
<dbReference type="OrthoDB" id="1436963at2"/>
<reference evidence="1" key="1">
    <citation type="submission" date="2012-02" db="EMBL/GenBank/DDBJ databases">
        <title>The complete genome of Solitalea canadensis DSM 3403.</title>
        <authorList>
            <consortium name="US DOE Joint Genome Institute (JGI-PGF)"/>
            <person name="Lucas S."/>
            <person name="Copeland A."/>
            <person name="Lapidus A."/>
            <person name="Glavina del Rio T."/>
            <person name="Dalin E."/>
            <person name="Tice H."/>
            <person name="Bruce D."/>
            <person name="Goodwin L."/>
            <person name="Pitluck S."/>
            <person name="Peters L."/>
            <person name="Ovchinnikova G."/>
            <person name="Lu M."/>
            <person name="Kyrpides N."/>
            <person name="Mavromatis K."/>
            <person name="Ivanova N."/>
            <person name="Brettin T."/>
            <person name="Detter J.C."/>
            <person name="Han C."/>
            <person name="Larimer F."/>
            <person name="Land M."/>
            <person name="Hauser L."/>
            <person name="Markowitz V."/>
            <person name="Cheng J.-F."/>
            <person name="Hugenholtz P."/>
            <person name="Woyke T."/>
            <person name="Wu D."/>
            <person name="Spring S."/>
            <person name="Schroeder M."/>
            <person name="Kopitz M."/>
            <person name="Brambilla E."/>
            <person name="Klenk H.-P."/>
            <person name="Eisen J.A."/>
        </authorList>
    </citation>
    <scope>NUCLEOTIDE SEQUENCE</scope>
    <source>
        <strain evidence="1">DSM 3403</strain>
    </source>
</reference>
<protein>
    <submittedName>
        <fullName evidence="1">Uncharacterized protein</fullName>
    </submittedName>
</protein>
<proteinExistence type="predicted"/>
<accession>H8KV61</accession>
<dbReference type="AlphaFoldDB" id="H8KV61"/>
<evidence type="ECO:0000313" key="1">
    <source>
        <dbReference type="EMBL" id="AFD06061.1"/>
    </source>
</evidence>
<evidence type="ECO:0000313" key="2">
    <source>
        <dbReference type="Proteomes" id="UP000007590"/>
    </source>
</evidence>
<dbReference type="HOGENOM" id="CLU_077371_1_0_10"/>
<dbReference type="KEGG" id="scn:Solca_0949"/>
<dbReference type="InterPro" id="IPR029074">
    <property type="entry name" value="Imm49"/>
</dbReference>
<dbReference type="RefSeq" id="WP_014679289.1">
    <property type="nucleotide sequence ID" value="NC_017770.1"/>
</dbReference>
<keyword evidence="2" id="KW-1185">Reference proteome</keyword>